<dbReference type="AlphaFoldDB" id="A0A0F9JQ45"/>
<proteinExistence type="predicted"/>
<comment type="caution">
    <text evidence="1">The sequence shown here is derived from an EMBL/GenBank/DDBJ whole genome shotgun (WGS) entry which is preliminary data.</text>
</comment>
<evidence type="ECO:0000313" key="1">
    <source>
        <dbReference type="EMBL" id="KKM01123.1"/>
    </source>
</evidence>
<dbReference type="EMBL" id="LAZR01017268">
    <property type="protein sequence ID" value="KKM01123.1"/>
    <property type="molecule type" value="Genomic_DNA"/>
</dbReference>
<accession>A0A0F9JQ45</accession>
<name>A0A0F9JQ45_9ZZZZ</name>
<sequence length="55" mass="6310">MNKNKTNKYIKRDHEVQVKSFRTFDPSDFAKAAKHSKITLVDSNKEKKNGSISKA</sequence>
<organism evidence="1">
    <name type="scientific">marine sediment metagenome</name>
    <dbReference type="NCBI Taxonomy" id="412755"/>
    <lineage>
        <taxon>unclassified sequences</taxon>
        <taxon>metagenomes</taxon>
        <taxon>ecological metagenomes</taxon>
    </lineage>
</organism>
<protein>
    <submittedName>
        <fullName evidence="1">Uncharacterized protein</fullName>
    </submittedName>
</protein>
<reference evidence="1" key="1">
    <citation type="journal article" date="2015" name="Nature">
        <title>Complex archaea that bridge the gap between prokaryotes and eukaryotes.</title>
        <authorList>
            <person name="Spang A."/>
            <person name="Saw J.H."/>
            <person name="Jorgensen S.L."/>
            <person name="Zaremba-Niedzwiedzka K."/>
            <person name="Martijn J."/>
            <person name="Lind A.E."/>
            <person name="van Eijk R."/>
            <person name="Schleper C."/>
            <person name="Guy L."/>
            <person name="Ettema T.J."/>
        </authorList>
    </citation>
    <scope>NUCLEOTIDE SEQUENCE</scope>
</reference>
<gene>
    <name evidence="1" type="ORF">LCGC14_1797590</name>
</gene>